<dbReference type="InterPro" id="IPR027417">
    <property type="entry name" value="P-loop_NTPase"/>
</dbReference>
<evidence type="ECO:0000256" key="4">
    <source>
        <dbReference type="ARBA" id="ARBA00022763"/>
    </source>
</evidence>
<dbReference type="SUPFAM" id="SSF52540">
    <property type="entry name" value="P-loop containing nucleoside triphosphate hydrolases"/>
    <property type="match status" value="1"/>
</dbReference>
<dbReference type="GO" id="GO:0033202">
    <property type="term" value="C:DNA helicase complex"/>
    <property type="evidence" value="ECO:0007669"/>
    <property type="project" value="TreeGrafter"/>
</dbReference>
<evidence type="ECO:0000256" key="6">
    <source>
        <dbReference type="ARBA" id="ARBA00022806"/>
    </source>
</evidence>
<comment type="catalytic activity">
    <reaction evidence="12">
        <text>Couples ATP hydrolysis with the unwinding of duplex DNA by translocating in the 3'-5' direction.</text>
        <dbReference type="EC" id="5.6.2.4"/>
    </reaction>
</comment>
<dbReference type="PANTHER" id="PTHR11070:SF59">
    <property type="entry name" value="DNA 3'-5' HELICASE"/>
    <property type="match status" value="1"/>
</dbReference>
<evidence type="ECO:0000256" key="1">
    <source>
        <dbReference type="ARBA" id="ARBA00009922"/>
    </source>
</evidence>
<dbReference type="InterPro" id="IPR014017">
    <property type="entry name" value="DNA_helicase_UvrD-like_C"/>
</dbReference>
<dbReference type="GO" id="GO:0005829">
    <property type="term" value="C:cytosol"/>
    <property type="evidence" value="ECO:0007669"/>
    <property type="project" value="TreeGrafter"/>
</dbReference>
<dbReference type="Pfam" id="PF00580">
    <property type="entry name" value="UvrD-helicase"/>
    <property type="match status" value="1"/>
</dbReference>
<dbReference type="EC" id="5.6.2.4" evidence="13"/>
<dbReference type="Gene3D" id="1.10.10.160">
    <property type="match status" value="1"/>
</dbReference>
<evidence type="ECO:0000256" key="7">
    <source>
        <dbReference type="ARBA" id="ARBA00022839"/>
    </source>
</evidence>
<evidence type="ECO:0000256" key="11">
    <source>
        <dbReference type="ARBA" id="ARBA00023235"/>
    </source>
</evidence>
<dbReference type="GO" id="GO:0043138">
    <property type="term" value="F:3'-5' DNA helicase activity"/>
    <property type="evidence" value="ECO:0007669"/>
    <property type="project" value="UniProtKB-EC"/>
</dbReference>
<organism evidence="19 20">
    <name type="scientific">Peptidiphaga gingivicola</name>
    <dbReference type="NCBI Taxonomy" id="2741497"/>
    <lineage>
        <taxon>Bacteria</taxon>
        <taxon>Bacillati</taxon>
        <taxon>Actinomycetota</taxon>
        <taxon>Actinomycetes</taxon>
        <taxon>Actinomycetales</taxon>
        <taxon>Actinomycetaceae</taxon>
        <taxon>Peptidiphaga</taxon>
    </lineage>
</organism>
<dbReference type="InterPro" id="IPR000212">
    <property type="entry name" value="DNA_helicase_UvrD/REP"/>
</dbReference>
<dbReference type="Gene3D" id="3.40.50.300">
    <property type="entry name" value="P-loop containing nucleotide triphosphate hydrolases"/>
    <property type="match status" value="2"/>
</dbReference>
<evidence type="ECO:0000256" key="12">
    <source>
        <dbReference type="ARBA" id="ARBA00034617"/>
    </source>
</evidence>
<feature type="region of interest" description="Disordered" evidence="16">
    <location>
        <begin position="718"/>
        <end position="752"/>
    </location>
</feature>
<keyword evidence="7" id="KW-0269">Exonuclease</keyword>
<comment type="similarity">
    <text evidence="1">Belongs to the helicase family. UvrD subfamily.</text>
</comment>
<keyword evidence="2" id="KW-0540">Nuclease</keyword>
<reference evidence="19 20" key="1">
    <citation type="submission" date="2016-04" db="EMBL/GenBank/DDBJ databases">
        <title>Peptidophaga gingivicola gen. nov., sp. nov., isolated from human subgingival plaque.</title>
        <authorList>
            <person name="Beall C.J."/>
            <person name="Mokrzan E.M."/>
            <person name="Griffen A.L."/>
            <person name="Leys E.J."/>
        </authorList>
    </citation>
    <scope>NUCLEOTIDE SEQUENCE [LARGE SCALE GENOMIC DNA]</scope>
    <source>
        <strain evidence="19 20">BA112</strain>
    </source>
</reference>
<dbReference type="InterPro" id="IPR011604">
    <property type="entry name" value="PDDEXK-like_dom_sf"/>
</dbReference>
<dbReference type="Gene3D" id="3.90.320.10">
    <property type="match status" value="1"/>
</dbReference>
<accession>A0A179B4X2</accession>
<dbReference type="InterPro" id="IPR014016">
    <property type="entry name" value="UvrD-like_ATP-bd"/>
</dbReference>
<dbReference type="STRING" id="1823756.A4H34_06200"/>
<keyword evidence="20" id="KW-1185">Reference proteome</keyword>
<keyword evidence="6 15" id="KW-0347">Helicase</keyword>
<dbReference type="GO" id="GO:0005524">
    <property type="term" value="F:ATP binding"/>
    <property type="evidence" value="ECO:0007669"/>
    <property type="project" value="UniProtKB-UniRule"/>
</dbReference>
<proteinExistence type="inferred from homology"/>
<evidence type="ECO:0000256" key="10">
    <source>
        <dbReference type="ARBA" id="ARBA00023204"/>
    </source>
</evidence>
<dbReference type="AlphaFoldDB" id="A0A179B4X2"/>
<keyword evidence="9" id="KW-0238">DNA-binding</keyword>
<dbReference type="PROSITE" id="PS51217">
    <property type="entry name" value="UVRD_HELICASE_CTER"/>
    <property type="match status" value="1"/>
</dbReference>
<evidence type="ECO:0000256" key="9">
    <source>
        <dbReference type="ARBA" id="ARBA00023125"/>
    </source>
</evidence>
<dbReference type="GO" id="GO:0004527">
    <property type="term" value="F:exonuclease activity"/>
    <property type="evidence" value="ECO:0007669"/>
    <property type="project" value="UniProtKB-KW"/>
</dbReference>
<dbReference type="InterPro" id="IPR013986">
    <property type="entry name" value="DExx_box_DNA_helicase_dom_sf"/>
</dbReference>
<evidence type="ECO:0000256" key="5">
    <source>
        <dbReference type="ARBA" id="ARBA00022801"/>
    </source>
</evidence>
<feature type="domain" description="UvrD-like helicase ATP-binding" evidence="17">
    <location>
        <begin position="6"/>
        <end position="310"/>
    </location>
</feature>
<evidence type="ECO:0000256" key="2">
    <source>
        <dbReference type="ARBA" id="ARBA00022722"/>
    </source>
</evidence>
<evidence type="ECO:0000256" key="16">
    <source>
        <dbReference type="SAM" id="MobiDB-lite"/>
    </source>
</evidence>
<evidence type="ECO:0000256" key="13">
    <source>
        <dbReference type="ARBA" id="ARBA00034808"/>
    </source>
</evidence>
<name>A0A179B4X2_9ACTO</name>
<evidence type="ECO:0000256" key="8">
    <source>
        <dbReference type="ARBA" id="ARBA00022840"/>
    </source>
</evidence>
<keyword evidence="4" id="KW-0227">DNA damage</keyword>
<evidence type="ECO:0000256" key="15">
    <source>
        <dbReference type="PROSITE-ProRule" id="PRU00560"/>
    </source>
</evidence>
<dbReference type="PANTHER" id="PTHR11070">
    <property type="entry name" value="UVRD / RECB / PCRA DNA HELICASE FAMILY MEMBER"/>
    <property type="match status" value="1"/>
</dbReference>
<comment type="caution">
    <text evidence="19">The sequence shown here is derived from an EMBL/GenBank/DDBJ whole genome shotgun (WGS) entry which is preliminary data.</text>
</comment>
<dbReference type="EMBL" id="LVZK01000001">
    <property type="protein sequence ID" value="OAP86707.1"/>
    <property type="molecule type" value="Genomic_DNA"/>
</dbReference>
<dbReference type="GO" id="GO:0000725">
    <property type="term" value="P:recombinational repair"/>
    <property type="evidence" value="ECO:0007669"/>
    <property type="project" value="TreeGrafter"/>
</dbReference>
<sequence length="1079" mass="114946">MSDVQLDRWQSAALEACRAPCRVSLLGAPGTGKSAVVAALVAREAALGRRIAVLTLDRRAASSLQSAVSLTNGSLSERVSVRSLVSFCYGIVQSYAQAVGRREPELISGPEEDALLSDILADPEAGVEFPDFVDDDLRRQRGFRAQMRDLLTRACELGLSPRRLEDLGRKHGEPMWVAGGQLLGLYEGVTTARDALAGAADAPDRLDHAHLVGAATAILRDWEANVPGPHPRPRWDWVIVEDIHNAPRSVLGLLAELAADGASVVTTGDPDCAVQGFRGGVASLPGDVAAPAPRGLGSRTVPLRQRHRGGPKIAGVADALAEAVRVGGGAVRQRNPKAAERPDSVSARRFVHPEEEAAAIARAVREARLLRGIPYSEMAVVTRSRSTHPGLRAALVRRGVPVGQIGTDRPLREEPAVDALLSLVRLALDRASGSAELVRVLTGPLVGIDPLRLRQIGRILRGGELARGGSRSESELLSLAAEGPSRLSEVAPKGIGDLLRAARMLETVREAAERSNRQAEEVLWAAWESSGKAEEWREAALRGGTAGDAADSALDSVIQLFRVAQRMADRDVDVPVDVVLDELQTHDLPEDSIARAGAAAQTVTLTTPNASIGRQWEFVIVAGLQDGLWPNMRLRDAYTATGRLAQIVTGRDPGAGADGLAGRRQAYEEILDDELRQLHHAVTRADGELLLTCVDSEEARPSRFFELMGFVPEELRDAASAGRQGSGDARQSGGSPDVADAKGPSAALDSDGVRHAAAASGRLVLESPRAAEGELDVVGLVADIRRSGAGGREAEEVLARLREAGFRQADRCTWAEALEPTPSRGIEAGGTVVVSPSRVETMLDCPLRGFLSLVGAEDSDDRRTADIGTLVHAIAERSAGASREEIMGDFEASWAAFDKPEDPVAAQAEYARARILVEGLASYLEDFARGGGSAEVERRISVEMEDGVVLSGKIDRVEHDGAARRIVDFKTGKHTVSAKQAEDNVQLQLYQWAMGKSGLPADGGAALVYLGQTLKKTNLPAQREQRPLGPEGKALAEERLRQAGRLLQGGEFPARPSQACRTCRFVSLCPAKSQGRLTS</sequence>
<evidence type="ECO:0000259" key="17">
    <source>
        <dbReference type="PROSITE" id="PS51198"/>
    </source>
</evidence>
<protein>
    <recommendedName>
        <fullName evidence="13">DNA 3'-5' helicase</fullName>
        <ecNumber evidence="13">5.6.2.4</ecNumber>
    </recommendedName>
</protein>
<dbReference type="Pfam" id="PF13361">
    <property type="entry name" value="UvrD_C"/>
    <property type="match status" value="1"/>
</dbReference>
<dbReference type="InterPro" id="IPR038726">
    <property type="entry name" value="PDDEXK_AddAB-type"/>
</dbReference>
<feature type="binding site" evidence="15">
    <location>
        <begin position="27"/>
        <end position="34"/>
    </location>
    <ligand>
        <name>ATP</name>
        <dbReference type="ChEBI" id="CHEBI:30616"/>
    </ligand>
</feature>
<feature type="region of interest" description="Disordered" evidence="16">
    <location>
        <begin position="291"/>
        <end position="310"/>
    </location>
</feature>
<evidence type="ECO:0000313" key="20">
    <source>
        <dbReference type="Proteomes" id="UP000078368"/>
    </source>
</evidence>
<dbReference type="GO" id="GO:0003677">
    <property type="term" value="F:DNA binding"/>
    <property type="evidence" value="ECO:0007669"/>
    <property type="project" value="UniProtKB-KW"/>
</dbReference>
<keyword evidence="3 15" id="KW-0547">Nucleotide-binding</keyword>
<dbReference type="Proteomes" id="UP000078368">
    <property type="component" value="Unassembled WGS sequence"/>
</dbReference>
<keyword evidence="8 15" id="KW-0067">ATP-binding</keyword>
<evidence type="ECO:0000313" key="19">
    <source>
        <dbReference type="EMBL" id="OAP86707.1"/>
    </source>
</evidence>
<dbReference type="RefSeq" id="WP_064231400.1">
    <property type="nucleotide sequence ID" value="NZ_LVZK01000001.1"/>
</dbReference>
<feature type="domain" description="UvrD-like helicase C-terminal" evidence="18">
    <location>
        <begin position="311"/>
        <end position="613"/>
    </location>
</feature>
<keyword evidence="10" id="KW-0234">DNA repair</keyword>
<gene>
    <name evidence="19" type="ORF">A4H34_06200</name>
</gene>
<evidence type="ECO:0000256" key="3">
    <source>
        <dbReference type="ARBA" id="ARBA00022741"/>
    </source>
</evidence>
<evidence type="ECO:0000256" key="14">
    <source>
        <dbReference type="ARBA" id="ARBA00048988"/>
    </source>
</evidence>
<keyword evidence="5 15" id="KW-0378">Hydrolase</keyword>
<comment type="catalytic activity">
    <reaction evidence="14">
        <text>ATP + H2O = ADP + phosphate + H(+)</text>
        <dbReference type="Rhea" id="RHEA:13065"/>
        <dbReference type="ChEBI" id="CHEBI:15377"/>
        <dbReference type="ChEBI" id="CHEBI:15378"/>
        <dbReference type="ChEBI" id="CHEBI:30616"/>
        <dbReference type="ChEBI" id="CHEBI:43474"/>
        <dbReference type="ChEBI" id="CHEBI:456216"/>
        <dbReference type="EC" id="5.6.2.4"/>
    </reaction>
</comment>
<dbReference type="Gene3D" id="1.10.486.10">
    <property type="entry name" value="PCRA, domain 4"/>
    <property type="match status" value="1"/>
</dbReference>
<dbReference type="PROSITE" id="PS51198">
    <property type="entry name" value="UVRD_HELICASE_ATP_BIND"/>
    <property type="match status" value="1"/>
</dbReference>
<keyword evidence="11" id="KW-0413">Isomerase</keyword>
<dbReference type="Pfam" id="PF12705">
    <property type="entry name" value="PDDEXK_1"/>
    <property type="match status" value="1"/>
</dbReference>
<evidence type="ECO:0000259" key="18">
    <source>
        <dbReference type="PROSITE" id="PS51217"/>
    </source>
</evidence>